<dbReference type="CDD" id="cd00229">
    <property type="entry name" value="SGNH_hydrolase"/>
    <property type="match status" value="1"/>
</dbReference>
<feature type="chain" id="PRO_5038350436" description="SGNH hydrolase-type esterase domain-containing protein" evidence="1">
    <location>
        <begin position="25"/>
        <end position="511"/>
    </location>
</feature>
<keyword evidence="1" id="KW-0732">Signal</keyword>
<accession>A0A916NMC2</accession>
<evidence type="ECO:0000313" key="4">
    <source>
        <dbReference type="Proteomes" id="UP000693892"/>
    </source>
</evidence>
<dbReference type="InterPro" id="IPR013830">
    <property type="entry name" value="SGNH_hydro"/>
</dbReference>
<proteinExistence type="predicted"/>
<evidence type="ECO:0000256" key="1">
    <source>
        <dbReference type="SAM" id="SignalP"/>
    </source>
</evidence>
<comment type="caution">
    <text evidence="3">The sequence shown here is derived from an EMBL/GenBank/DDBJ whole genome shotgun (WGS) entry which is preliminary data.</text>
</comment>
<evidence type="ECO:0000313" key="3">
    <source>
        <dbReference type="EMBL" id="CAG7601738.1"/>
    </source>
</evidence>
<feature type="domain" description="SGNH hydrolase-type esterase" evidence="2">
    <location>
        <begin position="291"/>
        <end position="496"/>
    </location>
</feature>
<dbReference type="Pfam" id="PF13472">
    <property type="entry name" value="Lipase_GDSL_2"/>
    <property type="match status" value="1"/>
</dbReference>
<sequence>MSLRSLLTGLLLLALVLTSAPLDASPAPAVEHLAEVEAPRVTGAVESTAGSDAAIFGATGSANGRKIVASTSKRYVNPGAKVRITAKITGFPTRPSVRLQERRSGKWVTVKTLKRSSERVFRATVKRKASGAIRFRVIASASDASGKKTTTRSKTLTIRVRTVSTIQIAKTTEGAPVGRTFIEGRVRPIRHGVRVMLQRREGSSWAKVKTAEPDARGRFSFTVWAGPEREVYRVVRAAQKTATRPVSNRVSIRGTAPSVCTQPLAGTADARASLHERLDASADEPVVIVAAGSSTTFGSGATTVQSRWLNRFAAALSADYDLSGGPALPVLRQPERGWADPRETAGIHVVNAAKSASSSEDYLFSEPPSRMTDVIELEPDIVMHVVGAMDYRLNRDPAGEYIDGLRASIEYIDAHMAGNEPIHVLVHPHQRMRPEVTAWPWSAYRKAMTQVSAEDPERRIQVDVSGWFRNAGITGPDPWGLLAADRVHPSDAGHAALDGTVRRALDLDPAC</sequence>
<keyword evidence="4" id="KW-1185">Reference proteome</keyword>
<name>A0A916NMC2_9MICO</name>
<gene>
    <name evidence="3" type="ORF">LEUCIP111803_00499</name>
</gene>
<evidence type="ECO:0000259" key="2">
    <source>
        <dbReference type="Pfam" id="PF13472"/>
    </source>
</evidence>
<protein>
    <recommendedName>
        <fullName evidence="2">SGNH hydrolase-type esterase domain-containing protein</fullName>
    </recommendedName>
</protein>
<dbReference type="RefSeq" id="WP_218114145.1">
    <property type="nucleotide sequence ID" value="NZ_CAJVAP010000004.1"/>
</dbReference>
<dbReference type="AlphaFoldDB" id="A0A916NMC2"/>
<organism evidence="3 4">
    <name type="scientific">Leucobacter soli</name>
    <dbReference type="NCBI Taxonomy" id="2812850"/>
    <lineage>
        <taxon>Bacteria</taxon>
        <taxon>Bacillati</taxon>
        <taxon>Actinomycetota</taxon>
        <taxon>Actinomycetes</taxon>
        <taxon>Micrococcales</taxon>
        <taxon>Microbacteriaceae</taxon>
        <taxon>Leucobacter</taxon>
    </lineage>
</organism>
<reference evidence="3" key="1">
    <citation type="submission" date="2021-06" db="EMBL/GenBank/DDBJ databases">
        <authorList>
            <person name="Criscuolo A."/>
        </authorList>
    </citation>
    <scope>NUCLEOTIDE SEQUENCE</scope>
    <source>
        <strain evidence="3">CIP111803</strain>
    </source>
</reference>
<feature type="signal peptide" evidence="1">
    <location>
        <begin position="1"/>
        <end position="24"/>
    </location>
</feature>
<dbReference type="EMBL" id="CAJVAP010000004">
    <property type="protein sequence ID" value="CAG7601738.1"/>
    <property type="molecule type" value="Genomic_DNA"/>
</dbReference>
<dbReference type="Proteomes" id="UP000693892">
    <property type="component" value="Unassembled WGS sequence"/>
</dbReference>